<proteinExistence type="predicted"/>
<dbReference type="CDD" id="cd06173">
    <property type="entry name" value="MFS_MefA_like"/>
    <property type="match status" value="1"/>
</dbReference>
<evidence type="ECO:0000256" key="8">
    <source>
        <dbReference type="SAM" id="Phobius"/>
    </source>
</evidence>
<keyword evidence="3" id="KW-1003">Cell membrane</keyword>
<keyword evidence="6 8" id="KW-0472">Membrane</keyword>
<feature type="transmembrane region" description="Helical" evidence="8">
    <location>
        <begin position="44"/>
        <end position="69"/>
    </location>
</feature>
<evidence type="ECO:0000256" key="6">
    <source>
        <dbReference type="ARBA" id="ARBA00023136"/>
    </source>
</evidence>
<reference evidence="9" key="1">
    <citation type="submission" date="2021-12" db="EMBL/GenBank/DDBJ databases">
        <title>Discovery of the Pendulisporaceae a myxobacterial family with distinct sporulation behavior and unique specialized metabolism.</title>
        <authorList>
            <person name="Garcia R."/>
            <person name="Popoff A."/>
            <person name="Bader C.D."/>
            <person name="Loehr J."/>
            <person name="Walesch S."/>
            <person name="Walt C."/>
            <person name="Boldt J."/>
            <person name="Bunk B."/>
            <person name="Haeckl F.J.F.P.J."/>
            <person name="Gunesch A.P."/>
            <person name="Birkelbach J."/>
            <person name="Nuebel U."/>
            <person name="Pietschmann T."/>
            <person name="Bach T."/>
            <person name="Mueller R."/>
        </authorList>
    </citation>
    <scope>NUCLEOTIDE SEQUENCE</scope>
    <source>
        <strain evidence="9">MSr11367</strain>
    </source>
</reference>
<evidence type="ECO:0000313" key="10">
    <source>
        <dbReference type="Proteomes" id="UP001374803"/>
    </source>
</evidence>
<feature type="transmembrane region" description="Helical" evidence="8">
    <location>
        <begin position="224"/>
        <end position="246"/>
    </location>
</feature>
<evidence type="ECO:0000256" key="7">
    <source>
        <dbReference type="SAM" id="MobiDB-lite"/>
    </source>
</evidence>
<feature type="region of interest" description="Disordered" evidence="7">
    <location>
        <begin position="436"/>
        <end position="455"/>
    </location>
</feature>
<dbReference type="PANTHER" id="PTHR43266">
    <property type="entry name" value="MACROLIDE-EFFLUX PROTEIN"/>
    <property type="match status" value="1"/>
</dbReference>
<name>A0ABZ2L7J2_9BACT</name>
<keyword evidence="4 8" id="KW-0812">Transmembrane</keyword>
<evidence type="ECO:0000256" key="4">
    <source>
        <dbReference type="ARBA" id="ARBA00022692"/>
    </source>
</evidence>
<feature type="transmembrane region" description="Helical" evidence="8">
    <location>
        <begin position="258"/>
        <end position="280"/>
    </location>
</feature>
<evidence type="ECO:0000256" key="5">
    <source>
        <dbReference type="ARBA" id="ARBA00022989"/>
    </source>
</evidence>
<dbReference type="InterPro" id="IPR036259">
    <property type="entry name" value="MFS_trans_sf"/>
</dbReference>
<protein>
    <submittedName>
        <fullName evidence="9">MFS transporter</fullName>
    </submittedName>
</protein>
<keyword evidence="5 8" id="KW-1133">Transmembrane helix</keyword>
<dbReference type="PANTHER" id="PTHR43266:SF2">
    <property type="entry name" value="MAJOR FACILITATOR SUPERFAMILY (MFS) PROFILE DOMAIN-CONTAINING PROTEIN"/>
    <property type="match status" value="1"/>
</dbReference>
<dbReference type="Proteomes" id="UP001374803">
    <property type="component" value="Chromosome"/>
</dbReference>
<dbReference type="InterPro" id="IPR011701">
    <property type="entry name" value="MFS"/>
</dbReference>
<gene>
    <name evidence="9" type="ORF">LVJ94_05675</name>
</gene>
<dbReference type="EMBL" id="CP089983">
    <property type="protein sequence ID" value="WXB06722.1"/>
    <property type="molecule type" value="Genomic_DNA"/>
</dbReference>
<dbReference type="Pfam" id="PF07690">
    <property type="entry name" value="MFS_1"/>
    <property type="match status" value="1"/>
</dbReference>
<keyword evidence="2" id="KW-0813">Transport</keyword>
<evidence type="ECO:0000256" key="1">
    <source>
        <dbReference type="ARBA" id="ARBA00004651"/>
    </source>
</evidence>
<organism evidence="9 10">
    <name type="scientific">Pendulispora rubella</name>
    <dbReference type="NCBI Taxonomy" id="2741070"/>
    <lineage>
        <taxon>Bacteria</taxon>
        <taxon>Pseudomonadati</taxon>
        <taxon>Myxococcota</taxon>
        <taxon>Myxococcia</taxon>
        <taxon>Myxococcales</taxon>
        <taxon>Sorangiineae</taxon>
        <taxon>Pendulisporaceae</taxon>
        <taxon>Pendulispora</taxon>
    </lineage>
</organism>
<feature type="transmembrane region" description="Helical" evidence="8">
    <location>
        <begin position="310"/>
        <end position="326"/>
    </location>
</feature>
<feature type="transmembrane region" description="Helical" evidence="8">
    <location>
        <begin position="76"/>
        <end position="97"/>
    </location>
</feature>
<dbReference type="RefSeq" id="WP_394836378.1">
    <property type="nucleotide sequence ID" value="NZ_CP089929.1"/>
</dbReference>
<feature type="transmembrane region" description="Helical" evidence="8">
    <location>
        <begin position="286"/>
        <end position="303"/>
    </location>
</feature>
<feature type="transmembrane region" description="Helical" evidence="8">
    <location>
        <begin position="168"/>
        <end position="189"/>
    </location>
</feature>
<keyword evidence="10" id="KW-1185">Reference proteome</keyword>
<comment type="subcellular location">
    <subcellularLocation>
        <location evidence="1">Cell membrane</location>
        <topology evidence="1">Multi-pass membrane protein</topology>
    </subcellularLocation>
</comment>
<sequence length="455" mass="47874">MRGLSQSGLKAFSVIWSGQLVSSVGSALTAFGLGIWVYQNTGSVTSFGAVMLVAMLPKIAAFLVAGMVVDHYHPRWVMIVSDTCAAFGTLVLAALVARNSLELWHVYLLVAFTATCNAFYLPANGSMTAQMVPKKDLQRANGMAQLTQAASELAPPVLGSLIMSRWGLTWIIVVDVASFIFASLTQIAVGLPRGKLADPTENERNVRLGDFMEGWRFLSMRRGLMGLSLVMTYTEFTIGAAAVLFTPLVLSRASVTTLGVLLTAAGLATLAGAVLATLWAGPKRRVFGVMGFNIAAGAGLVLAGATTRPLVMGVGVMIGVFFLQLVGASNRTIWQCKIPVALRGRVISVVLMLAFISEALAYSLSGALADRVFEPLFARGGSIVALLGPWIGTGAGRGIGALLSFLGLTAMVLSAGALLDSRVRYLDREIPDALRDSAPSGPASGREAVAECKRS</sequence>
<evidence type="ECO:0000256" key="3">
    <source>
        <dbReference type="ARBA" id="ARBA00022475"/>
    </source>
</evidence>
<dbReference type="Gene3D" id="1.20.1250.20">
    <property type="entry name" value="MFS general substrate transporter like domains"/>
    <property type="match status" value="1"/>
</dbReference>
<feature type="transmembrane region" description="Helical" evidence="8">
    <location>
        <begin position="346"/>
        <end position="364"/>
    </location>
</feature>
<evidence type="ECO:0000313" key="9">
    <source>
        <dbReference type="EMBL" id="WXB06722.1"/>
    </source>
</evidence>
<feature type="transmembrane region" description="Helical" evidence="8">
    <location>
        <begin position="103"/>
        <end position="121"/>
    </location>
</feature>
<dbReference type="SUPFAM" id="SSF103473">
    <property type="entry name" value="MFS general substrate transporter"/>
    <property type="match status" value="1"/>
</dbReference>
<evidence type="ECO:0000256" key="2">
    <source>
        <dbReference type="ARBA" id="ARBA00022448"/>
    </source>
</evidence>
<feature type="transmembrane region" description="Helical" evidence="8">
    <location>
        <begin position="398"/>
        <end position="419"/>
    </location>
</feature>
<accession>A0ABZ2L7J2</accession>
<feature type="transmembrane region" description="Helical" evidence="8">
    <location>
        <begin position="12"/>
        <end position="38"/>
    </location>
</feature>